<reference evidence="2" key="2">
    <citation type="submission" date="2020-09" db="EMBL/GenBank/DDBJ databases">
        <authorList>
            <person name="Sun Q."/>
            <person name="Zhou Y."/>
        </authorList>
    </citation>
    <scope>NUCLEOTIDE SEQUENCE</scope>
    <source>
        <strain evidence="2">CGMCC 1.15388</strain>
    </source>
</reference>
<evidence type="ECO:0000313" key="2">
    <source>
        <dbReference type="EMBL" id="GGE68918.1"/>
    </source>
</evidence>
<proteinExistence type="predicted"/>
<gene>
    <name evidence="2" type="ORF">GCM10011401_15350</name>
</gene>
<dbReference type="AlphaFoldDB" id="A0A917ER58"/>
<comment type="caution">
    <text evidence="2">The sequence shown here is derived from an EMBL/GenBank/DDBJ whole genome shotgun (WGS) entry which is preliminary data.</text>
</comment>
<dbReference type="EMBL" id="BMIS01000006">
    <property type="protein sequence ID" value="GGE68918.1"/>
    <property type="molecule type" value="Genomic_DNA"/>
</dbReference>
<name>A0A917ER58_9MICC</name>
<reference evidence="2" key="1">
    <citation type="journal article" date="2014" name="Int. J. Syst. Evol. Microbiol.">
        <title>Complete genome sequence of Corynebacterium casei LMG S-19264T (=DSM 44701T), isolated from a smear-ripened cheese.</title>
        <authorList>
            <consortium name="US DOE Joint Genome Institute (JGI-PGF)"/>
            <person name="Walter F."/>
            <person name="Albersmeier A."/>
            <person name="Kalinowski J."/>
            <person name="Ruckert C."/>
        </authorList>
    </citation>
    <scope>NUCLEOTIDE SEQUENCE</scope>
    <source>
        <strain evidence="2">CGMCC 1.15388</strain>
    </source>
</reference>
<feature type="compositionally biased region" description="Basic and acidic residues" evidence="1">
    <location>
        <begin position="93"/>
        <end position="117"/>
    </location>
</feature>
<evidence type="ECO:0000313" key="3">
    <source>
        <dbReference type="Proteomes" id="UP000633136"/>
    </source>
</evidence>
<evidence type="ECO:0000256" key="1">
    <source>
        <dbReference type="SAM" id="MobiDB-lite"/>
    </source>
</evidence>
<organism evidence="2 3">
    <name type="scientific">Nesterenkonia cremea</name>
    <dbReference type="NCBI Taxonomy" id="1882340"/>
    <lineage>
        <taxon>Bacteria</taxon>
        <taxon>Bacillati</taxon>
        <taxon>Actinomycetota</taxon>
        <taxon>Actinomycetes</taxon>
        <taxon>Micrococcales</taxon>
        <taxon>Micrococcaceae</taxon>
        <taxon>Nesterenkonia</taxon>
    </lineage>
</organism>
<feature type="region of interest" description="Disordered" evidence="1">
    <location>
        <begin position="93"/>
        <end position="133"/>
    </location>
</feature>
<dbReference type="Proteomes" id="UP000633136">
    <property type="component" value="Unassembled WGS sequence"/>
</dbReference>
<accession>A0A917ER58</accession>
<protein>
    <submittedName>
        <fullName evidence="2">Uncharacterized protein</fullName>
    </submittedName>
</protein>
<keyword evidence="3" id="KW-1185">Reference proteome</keyword>
<sequence length="133" mass="15281">MECYREEMAPRECAVGAYQYRVGFVTDHLEEEEILERSEEFAEDLALTPAEGNSVDAEGTNVIWSAGQEEGRQFVATATGAEEGMRILYHTRCSDHPTVQEDFEERREQQREERREQYPSLSAKAKTNPEPFT</sequence>